<dbReference type="Proteomes" id="UP000002791">
    <property type="component" value="Chromosome"/>
</dbReference>
<sequence>MTRRARALHATPLVDVRLSMDRNIPAQARRDADAVLGDIEPNTRYNFLLIVSELVSNAVLHSRSPRRLRVLREGSVLRAEVHDGSPEPPLVLTPSPYRPHGRGMFLIASFADDWGTEVTPTGKVVWAEVNAPIREDRDG</sequence>
<dbReference type="PANTHER" id="PTHR35526">
    <property type="entry name" value="ANTI-SIGMA-F FACTOR RSBW-RELATED"/>
    <property type="match status" value="1"/>
</dbReference>
<dbReference type="InterPro" id="IPR036890">
    <property type="entry name" value="HATPase_C_sf"/>
</dbReference>
<dbReference type="PANTHER" id="PTHR35526:SF3">
    <property type="entry name" value="ANTI-SIGMA-F FACTOR RSBW"/>
    <property type="match status" value="1"/>
</dbReference>
<reference evidence="3 4" key="1">
    <citation type="submission" date="2011-11" db="EMBL/GenBank/DDBJ databases">
        <title>The Noncontiguous Finished sequence of Saccharomonospora cyanea NA-134.</title>
        <authorList>
            <consortium name="US DOE Joint Genome Institute"/>
            <person name="Lucas S."/>
            <person name="Han J."/>
            <person name="Lapidus A."/>
            <person name="Cheng J.-F."/>
            <person name="Goodwin L."/>
            <person name="Pitluck S."/>
            <person name="Peters L."/>
            <person name="Ovchinnikova G."/>
            <person name="Lu M."/>
            <person name="Detter J.C."/>
            <person name="Han C."/>
            <person name="Tapia R."/>
            <person name="Land M."/>
            <person name="Hauser L."/>
            <person name="Kyrpides N."/>
            <person name="Ivanova N."/>
            <person name="Pagani I."/>
            <person name="Brambilla E.-M."/>
            <person name="Klenk H.-P."/>
            <person name="Woyke T."/>
        </authorList>
    </citation>
    <scope>NUCLEOTIDE SEQUENCE [LARGE SCALE GENOMIC DNA]</scope>
    <source>
        <strain evidence="3 4">NA-134</strain>
    </source>
</reference>
<keyword evidence="1" id="KW-0723">Serine/threonine-protein kinase</keyword>
<proteinExistence type="predicted"/>
<dbReference type="STRING" id="882082.SaccyDRAFT_4260"/>
<dbReference type="InterPro" id="IPR003594">
    <property type="entry name" value="HATPase_dom"/>
</dbReference>
<evidence type="ECO:0000313" key="3">
    <source>
        <dbReference type="EMBL" id="EHR63078.1"/>
    </source>
</evidence>
<dbReference type="eggNOG" id="COG3920">
    <property type="taxonomic scope" value="Bacteria"/>
</dbReference>
<organism evidence="3 4">
    <name type="scientific">Saccharomonospora cyanea NA-134</name>
    <dbReference type="NCBI Taxonomy" id="882082"/>
    <lineage>
        <taxon>Bacteria</taxon>
        <taxon>Bacillati</taxon>
        <taxon>Actinomycetota</taxon>
        <taxon>Actinomycetes</taxon>
        <taxon>Pseudonocardiales</taxon>
        <taxon>Pseudonocardiaceae</taxon>
        <taxon>Saccharomonospora</taxon>
    </lineage>
</organism>
<dbReference type="EMBL" id="CM001440">
    <property type="protein sequence ID" value="EHR63078.1"/>
    <property type="molecule type" value="Genomic_DNA"/>
</dbReference>
<dbReference type="OrthoDB" id="3478628at2"/>
<accession>H5XL46</accession>
<protein>
    <recommendedName>
        <fullName evidence="2">Histidine kinase/HSP90-like ATPase domain-containing protein</fullName>
    </recommendedName>
</protein>
<name>H5XL46_9PSEU</name>
<keyword evidence="4" id="KW-1185">Reference proteome</keyword>
<dbReference type="Pfam" id="PF13581">
    <property type="entry name" value="HATPase_c_2"/>
    <property type="match status" value="1"/>
</dbReference>
<evidence type="ECO:0000256" key="1">
    <source>
        <dbReference type="ARBA" id="ARBA00022527"/>
    </source>
</evidence>
<gene>
    <name evidence="3" type="ORF">SaccyDRAFT_4260</name>
</gene>
<evidence type="ECO:0000313" key="4">
    <source>
        <dbReference type="Proteomes" id="UP000002791"/>
    </source>
</evidence>
<keyword evidence="1" id="KW-0418">Kinase</keyword>
<dbReference type="CDD" id="cd16936">
    <property type="entry name" value="HATPase_RsbW-like"/>
    <property type="match status" value="1"/>
</dbReference>
<dbReference type="Gene3D" id="3.30.565.10">
    <property type="entry name" value="Histidine kinase-like ATPase, C-terminal domain"/>
    <property type="match status" value="1"/>
</dbReference>
<dbReference type="RefSeq" id="WP_005459174.1">
    <property type="nucleotide sequence ID" value="NZ_CM001440.1"/>
</dbReference>
<feature type="domain" description="Histidine kinase/HSP90-like ATPase" evidence="2">
    <location>
        <begin position="26"/>
        <end position="127"/>
    </location>
</feature>
<dbReference type="SUPFAM" id="SSF55874">
    <property type="entry name" value="ATPase domain of HSP90 chaperone/DNA topoisomerase II/histidine kinase"/>
    <property type="match status" value="1"/>
</dbReference>
<dbReference type="AlphaFoldDB" id="H5XL46"/>
<evidence type="ECO:0000259" key="2">
    <source>
        <dbReference type="Pfam" id="PF13581"/>
    </source>
</evidence>
<dbReference type="InterPro" id="IPR050267">
    <property type="entry name" value="Anti-sigma-factor_SerPK"/>
</dbReference>
<dbReference type="HOGENOM" id="CLU_090336_4_4_11"/>
<dbReference type="GO" id="GO:0004674">
    <property type="term" value="F:protein serine/threonine kinase activity"/>
    <property type="evidence" value="ECO:0007669"/>
    <property type="project" value="UniProtKB-KW"/>
</dbReference>
<keyword evidence="1" id="KW-0808">Transferase</keyword>